<evidence type="ECO:0000313" key="2">
    <source>
        <dbReference type="EMBL" id="CAL1140418.1"/>
    </source>
</evidence>
<keyword evidence="3" id="KW-1185">Reference proteome</keyword>
<accession>A0A9P1C9D5</accession>
<dbReference type="EMBL" id="CAMXCT030001127">
    <property type="protein sequence ID" value="CAL4774355.1"/>
    <property type="molecule type" value="Genomic_DNA"/>
</dbReference>
<sequence>MKDFGYQRLTPDNRNDITGSARLCQTIPGLAWNPGAFGAKDEHVWQDWKLYRFPNCSEEVAHKHPAHGVGQRLLRVSGVCSLLPSSFRTSLMDPYASLLGFTYCFRSSCNGMVMQRPSFTAHPDSDMPQVGTATILPRLDQSDPEEKSEVSLSIQAGPLGQDDMTGDVFLCSLGATKCVAHMRPPAATWMLVDLLAHAAWWASRLSRSCGVGLEQFDSVTTGVSFKVHG</sequence>
<dbReference type="AlphaFoldDB" id="A0A9P1C9D5"/>
<name>A0A9P1C9D5_9DINO</name>
<protein>
    <submittedName>
        <fullName evidence="1">Uncharacterized protein</fullName>
    </submittedName>
</protein>
<evidence type="ECO:0000313" key="3">
    <source>
        <dbReference type="Proteomes" id="UP001152797"/>
    </source>
</evidence>
<reference evidence="2" key="2">
    <citation type="submission" date="2024-04" db="EMBL/GenBank/DDBJ databases">
        <authorList>
            <person name="Chen Y."/>
            <person name="Shah S."/>
            <person name="Dougan E. K."/>
            <person name="Thang M."/>
            <person name="Chan C."/>
        </authorList>
    </citation>
    <scope>NUCLEOTIDE SEQUENCE [LARGE SCALE GENOMIC DNA]</scope>
</reference>
<comment type="caution">
    <text evidence="1">The sequence shown here is derived from an EMBL/GenBank/DDBJ whole genome shotgun (WGS) entry which is preliminary data.</text>
</comment>
<organism evidence="1">
    <name type="scientific">Cladocopium goreaui</name>
    <dbReference type="NCBI Taxonomy" id="2562237"/>
    <lineage>
        <taxon>Eukaryota</taxon>
        <taxon>Sar</taxon>
        <taxon>Alveolata</taxon>
        <taxon>Dinophyceae</taxon>
        <taxon>Suessiales</taxon>
        <taxon>Symbiodiniaceae</taxon>
        <taxon>Cladocopium</taxon>
    </lineage>
</organism>
<gene>
    <name evidence="1" type="ORF">C1SCF055_LOCUS14348</name>
</gene>
<evidence type="ECO:0000313" key="1">
    <source>
        <dbReference type="EMBL" id="CAI3987043.1"/>
    </source>
</evidence>
<proteinExistence type="predicted"/>
<dbReference type="Proteomes" id="UP001152797">
    <property type="component" value="Unassembled WGS sequence"/>
</dbReference>
<dbReference type="EMBL" id="CAMXCT010001127">
    <property type="protein sequence ID" value="CAI3987043.1"/>
    <property type="molecule type" value="Genomic_DNA"/>
</dbReference>
<reference evidence="1" key="1">
    <citation type="submission" date="2022-10" db="EMBL/GenBank/DDBJ databases">
        <authorList>
            <person name="Chen Y."/>
            <person name="Dougan E. K."/>
            <person name="Chan C."/>
            <person name="Rhodes N."/>
            <person name="Thang M."/>
        </authorList>
    </citation>
    <scope>NUCLEOTIDE SEQUENCE</scope>
</reference>
<dbReference type="EMBL" id="CAMXCT020001127">
    <property type="protein sequence ID" value="CAL1140418.1"/>
    <property type="molecule type" value="Genomic_DNA"/>
</dbReference>